<dbReference type="HOGENOM" id="CLU_055073_0_0_9"/>
<feature type="transmembrane region" description="Helical" evidence="1">
    <location>
        <begin position="156"/>
        <end position="173"/>
    </location>
</feature>
<proteinExistence type="predicted"/>
<feature type="transmembrane region" description="Helical" evidence="1">
    <location>
        <begin position="232"/>
        <end position="250"/>
    </location>
</feature>
<organism evidence="3 4">
    <name type="scientific">Jeotgalibacillus malaysiensis</name>
    <dbReference type="NCBI Taxonomy" id="1508404"/>
    <lineage>
        <taxon>Bacteria</taxon>
        <taxon>Bacillati</taxon>
        <taxon>Bacillota</taxon>
        <taxon>Bacilli</taxon>
        <taxon>Bacillales</taxon>
        <taxon>Caryophanaceae</taxon>
        <taxon>Jeotgalibacillus</taxon>
    </lineage>
</organism>
<feature type="transmembrane region" description="Helical" evidence="1">
    <location>
        <begin position="179"/>
        <end position="197"/>
    </location>
</feature>
<feature type="transmembrane region" description="Helical" evidence="1">
    <location>
        <begin position="134"/>
        <end position="151"/>
    </location>
</feature>
<gene>
    <name evidence="3" type="ORF">JMA_40390</name>
</gene>
<dbReference type="InterPro" id="IPR018677">
    <property type="entry name" value="DUF2157"/>
</dbReference>
<feature type="domain" description="DUF2157" evidence="2">
    <location>
        <begin position="20"/>
        <end position="156"/>
    </location>
</feature>
<geneLocation type="plasmid" evidence="4"/>
<dbReference type="AlphaFoldDB" id="A0A0B5AXF5"/>
<feature type="transmembrane region" description="Helical" evidence="1">
    <location>
        <begin position="209"/>
        <end position="226"/>
    </location>
</feature>
<dbReference type="BioCyc" id="JESP1508404:G14D9-13323-MONOMER"/>
<keyword evidence="4" id="KW-1185">Reference proteome</keyword>
<protein>
    <recommendedName>
        <fullName evidence="2">DUF2157 domain-containing protein</fullName>
    </recommendedName>
</protein>
<evidence type="ECO:0000313" key="4">
    <source>
        <dbReference type="Proteomes" id="UP000031449"/>
    </source>
</evidence>
<keyword evidence="1" id="KW-0472">Membrane</keyword>
<evidence type="ECO:0000259" key="2">
    <source>
        <dbReference type="Pfam" id="PF09925"/>
    </source>
</evidence>
<dbReference type="EMBL" id="CP009417">
    <property type="protein sequence ID" value="AJD93357.1"/>
    <property type="molecule type" value="Genomic_DNA"/>
</dbReference>
<keyword evidence="1" id="KW-1133">Transmembrane helix</keyword>
<evidence type="ECO:0000313" key="3">
    <source>
        <dbReference type="EMBL" id="AJD93357.1"/>
    </source>
</evidence>
<accession>A0A0B5AXF5</accession>
<reference evidence="3 4" key="1">
    <citation type="submission" date="2014-08" db="EMBL/GenBank/DDBJ databases">
        <title>Complete genome of a marine bacteria Jeotgalibacillus malaysiensis.</title>
        <authorList>
            <person name="Yaakop A.S."/>
            <person name="Chan K.-G."/>
            <person name="Goh K.M."/>
        </authorList>
    </citation>
    <scope>NUCLEOTIDE SEQUENCE [LARGE SCALE GENOMIC DNA]</scope>
    <source>
        <strain evidence="3 4">D5</strain>
        <plasmid evidence="4">Plasmid</plasmid>
    </source>
</reference>
<name>A0A0B5AXF5_9BACL</name>
<evidence type="ECO:0000256" key="1">
    <source>
        <dbReference type="SAM" id="Phobius"/>
    </source>
</evidence>
<feature type="transmembrane region" description="Helical" evidence="1">
    <location>
        <begin position="332"/>
        <end position="349"/>
    </location>
</feature>
<sequence length="365" mass="41419">MGKRKVTKNQYEWQRKEVRSFQESGVISSEQGERMLQQYEVKKEQSVFLRFVLMFGAILLGLGVLSFIASNWSEMSNGFKYFVLLSGMIGFFGVGWKFEEHSPKTARSLHIVGILVFGASIFLIGQMFHLGGDFYGAFLAWGIGSIGIGYVLKDRLIIIFSTILFMIYAIGFSGDNLKFPFVALVVLMGLVAINHRLGYSRVLTAMNFVFAWLLGVISVSLTLYKTDNIEEHFVFIFLFGFLFGLSLLYMKVPVHVQSIVRMQGHLTHGLNGFILTFGDVWQSTEWAIGFSILYILYAFYLLKQGSLFSILLISALVIRFYIDLSFDFMPKSLVFIIAGVMLLVTGYIFEKKRKEGGEKDEKESV</sequence>
<feature type="transmembrane region" description="Helical" evidence="1">
    <location>
        <begin position="47"/>
        <end position="72"/>
    </location>
</feature>
<dbReference type="Pfam" id="PF09925">
    <property type="entry name" value="DUF2157"/>
    <property type="match status" value="1"/>
</dbReference>
<dbReference type="KEGG" id="jeo:JMA_40390"/>
<keyword evidence="1" id="KW-0812">Transmembrane</keyword>
<keyword evidence="3" id="KW-0614">Plasmid</keyword>
<feature type="transmembrane region" description="Helical" evidence="1">
    <location>
        <begin position="108"/>
        <end position="128"/>
    </location>
</feature>
<feature type="transmembrane region" description="Helical" evidence="1">
    <location>
        <begin position="307"/>
        <end position="326"/>
    </location>
</feature>
<feature type="transmembrane region" description="Helical" evidence="1">
    <location>
        <begin position="78"/>
        <end position="96"/>
    </location>
</feature>
<dbReference type="Proteomes" id="UP000031449">
    <property type="component" value="Plasmid unnamed"/>
</dbReference>